<sequence>MQILLFARDGVGDHIRNAVTRTVPETEVFSAMDDLVSRFRCPSGEPVVAVLIVGSLNELAALRQMKGILHDCRTVLVLPDREAETVAAGHRLHPRFLGCLDDDGEEIAAVLCKMLAQQKKDLAEHRPGG</sequence>
<dbReference type="AlphaFoldDB" id="A0A5A9X7W7"/>
<keyword evidence="2" id="KW-1185">Reference proteome</keyword>
<dbReference type="RefSeq" id="WP_149308854.1">
    <property type="nucleotide sequence ID" value="NZ_SRSD01000009.1"/>
</dbReference>
<evidence type="ECO:0008006" key="3">
    <source>
        <dbReference type="Google" id="ProtNLM"/>
    </source>
</evidence>
<organism evidence="1 2">
    <name type="scientific">Oryzomonas rubra</name>
    <dbReference type="NCBI Taxonomy" id="2509454"/>
    <lineage>
        <taxon>Bacteria</taxon>
        <taxon>Pseudomonadati</taxon>
        <taxon>Thermodesulfobacteriota</taxon>
        <taxon>Desulfuromonadia</taxon>
        <taxon>Geobacterales</taxon>
        <taxon>Geobacteraceae</taxon>
        <taxon>Oryzomonas</taxon>
    </lineage>
</organism>
<protein>
    <recommendedName>
        <fullName evidence="3">Response regulatory domain-containing protein</fullName>
    </recommendedName>
</protein>
<name>A0A5A9X7W7_9BACT</name>
<comment type="caution">
    <text evidence="1">The sequence shown here is derived from an EMBL/GenBank/DDBJ whole genome shotgun (WGS) entry which is preliminary data.</text>
</comment>
<reference evidence="1 2" key="1">
    <citation type="submission" date="2019-04" db="EMBL/GenBank/DDBJ databases">
        <title>Geobacter ruber sp. nov., ferric-reducing bacteria isolated from paddy soil.</title>
        <authorList>
            <person name="Xu Z."/>
            <person name="Masuda Y."/>
            <person name="Itoh H."/>
            <person name="Senoo K."/>
        </authorList>
    </citation>
    <scope>NUCLEOTIDE SEQUENCE [LARGE SCALE GENOMIC DNA]</scope>
    <source>
        <strain evidence="1 2">Red88</strain>
    </source>
</reference>
<dbReference type="Proteomes" id="UP000324298">
    <property type="component" value="Unassembled WGS sequence"/>
</dbReference>
<proteinExistence type="predicted"/>
<gene>
    <name evidence="1" type="ORF">ET418_14825</name>
</gene>
<dbReference type="EMBL" id="SRSD01000009">
    <property type="protein sequence ID" value="KAA0889116.1"/>
    <property type="molecule type" value="Genomic_DNA"/>
</dbReference>
<evidence type="ECO:0000313" key="2">
    <source>
        <dbReference type="Proteomes" id="UP000324298"/>
    </source>
</evidence>
<accession>A0A5A9X7W7</accession>
<evidence type="ECO:0000313" key="1">
    <source>
        <dbReference type="EMBL" id="KAA0889116.1"/>
    </source>
</evidence>
<dbReference type="OrthoDB" id="5432281at2"/>